<dbReference type="OrthoDB" id="9794826at2"/>
<dbReference type="Pfam" id="PF13458">
    <property type="entry name" value="Peripla_BP_6"/>
    <property type="match status" value="1"/>
</dbReference>
<dbReference type="InterPro" id="IPR028081">
    <property type="entry name" value="Leu-bd"/>
</dbReference>
<dbReference type="AlphaFoldDB" id="A0A254TE83"/>
<keyword evidence="4" id="KW-0029">Amino-acid transport</keyword>
<accession>A0A254TE83</accession>
<evidence type="ECO:0000256" key="1">
    <source>
        <dbReference type="ARBA" id="ARBA00010062"/>
    </source>
</evidence>
<dbReference type="InterPro" id="IPR000709">
    <property type="entry name" value="Leu_Ile_Val-bd"/>
</dbReference>
<feature type="signal peptide" evidence="5">
    <location>
        <begin position="1"/>
        <end position="23"/>
    </location>
</feature>
<keyword evidence="8" id="KW-1185">Reference proteome</keyword>
<dbReference type="InterPro" id="IPR051010">
    <property type="entry name" value="BCAA_transport"/>
</dbReference>
<reference evidence="7 8" key="1">
    <citation type="submission" date="2016-02" db="EMBL/GenBank/DDBJ databases">
        <authorList>
            <person name="Wen L."/>
            <person name="He K."/>
            <person name="Yang H."/>
        </authorList>
    </citation>
    <scope>NUCLEOTIDE SEQUENCE [LARGE SCALE GENOMIC DNA]</scope>
    <source>
        <strain evidence="7 8">TSA40</strain>
    </source>
</reference>
<evidence type="ECO:0000256" key="5">
    <source>
        <dbReference type="SAM" id="SignalP"/>
    </source>
</evidence>
<feature type="domain" description="Leucine-binding protein" evidence="6">
    <location>
        <begin position="30"/>
        <end position="382"/>
    </location>
</feature>
<gene>
    <name evidence="7" type="ORF">AYR66_17165</name>
</gene>
<comment type="caution">
    <text evidence="7">The sequence shown here is derived from an EMBL/GenBank/DDBJ whole genome shotgun (WGS) entry which is preliminary data.</text>
</comment>
<evidence type="ECO:0000313" key="7">
    <source>
        <dbReference type="EMBL" id="OWW20940.1"/>
    </source>
</evidence>
<dbReference type="PANTHER" id="PTHR30483:SF6">
    <property type="entry name" value="PERIPLASMIC BINDING PROTEIN OF ABC TRANSPORTER FOR NATURAL AMINO ACIDS"/>
    <property type="match status" value="1"/>
</dbReference>
<evidence type="ECO:0000256" key="2">
    <source>
        <dbReference type="ARBA" id="ARBA00022448"/>
    </source>
</evidence>
<dbReference type="Proteomes" id="UP000197535">
    <property type="component" value="Unassembled WGS sequence"/>
</dbReference>
<proteinExistence type="inferred from homology"/>
<dbReference type="GO" id="GO:0006865">
    <property type="term" value="P:amino acid transport"/>
    <property type="evidence" value="ECO:0007669"/>
    <property type="project" value="UniProtKB-KW"/>
</dbReference>
<dbReference type="Gene3D" id="3.40.50.2300">
    <property type="match status" value="2"/>
</dbReference>
<dbReference type="SUPFAM" id="SSF53822">
    <property type="entry name" value="Periplasmic binding protein-like I"/>
    <property type="match status" value="1"/>
</dbReference>
<feature type="chain" id="PRO_5012468369" evidence="5">
    <location>
        <begin position="24"/>
        <end position="403"/>
    </location>
</feature>
<keyword evidence="2" id="KW-0813">Transport</keyword>
<dbReference type="EMBL" id="LSTO01000001">
    <property type="protein sequence ID" value="OWW20940.1"/>
    <property type="molecule type" value="Genomic_DNA"/>
</dbReference>
<name>A0A254TE83_9BURK</name>
<keyword evidence="3 5" id="KW-0732">Signal</keyword>
<evidence type="ECO:0000313" key="8">
    <source>
        <dbReference type="Proteomes" id="UP000197535"/>
    </source>
</evidence>
<evidence type="ECO:0000256" key="4">
    <source>
        <dbReference type="ARBA" id="ARBA00022970"/>
    </source>
</evidence>
<dbReference type="PRINTS" id="PR00337">
    <property type="entry name" value="LEUILEVALBP"/>
</dbReference>
<protein>
    <submittedName>
        <fullName evidence="7">Amino acid ABC transporter substrate-binding protein</fullName>
    </submittedName>
</protein>
<dbReference type="PANTHER" id="PTHR30483">
    <property type="entry name" value="LEUCINE-SPECIFIC-BINDING PROTEIN"/>
    <property type="match status" value="1"/>
</dbReference>
<evidence type="ECO:0000256" key="3">
    <source>
        <dbReference type="ARBA" id="ARBA00022729"/>
    </source>
</evidence>
<sequence>MFLQGRRALLVGALSLIPAFALAQSDDTGPIRIGVSGPFTGGSSPMGESMRNGIRIAVEEINNIGGLNGRKIELVERDDQANNEMGAKIADELTRMKVVATVGIVNTGVGLASIDAYQKAKIPLVVAVSTGSALTRKYAPPAAPENYIFRISPTLDLEATVVIAELKRRGVQKVAILADTTAYGDAGLKAFQEQARAAGIEVAAEERFKIGDQDMSGQVKAAKASGAQALMVWGIGPELAAIARNKDSLGWKVPMMGSWTFSMRNFIDGAGKAGEGAMMPQTFIQDLGSSSKNSFLLAYKRTFKKDRIPSPMSAAQGYDGMHLLYLALRQANSTDGVKVRDALENLKSRYQGVITSYNKPFSKADHDAITQNMLIMGVVSNGRVDYANTDDQKKGALLRLKAQ</sequence>
<organism evidence="7 8">
    <name type="scientific">Noviherbaspirillum denitrificans</name>
    <dbReference type="NCBI Taxonomy" id="1968433"/>
    <lineage>
        <taxon>Bacteria</taxon>
        <taxon>Pseudomonadati</taxon>
        <taxon>Pseudomonadota</taxon>
        <taxon>Betaproteobacteria</taxon>
        <taxon>Burkholderiales</taxon>
        <taxon>Oxalobacteraceae</taxon>
        <taxon>Noviherbaspirillum</taxon>
    </lineage>
</organism>
<comment type="similarity">
    <text evidence="1">Belongs to the leucine-binding protein family.</text>
</comment>
<evidence type="ECO:0000259" key="6">
    <source>
        <dbReference type="Pfam" id="PF13458"/>
    </source>
</evidence>
<dbReference type="CDD" id="cd06335">
    <property type="entry name" value="PBP1_ABC_ligand_binding-like"/>
    <property type="match status" value="1"/>
</dbReference>
<dbReference type="InterPro" id="IPR028082">
    <property type="entry name" value="Peripla_BP_I"/>
</dbReference>